<dbReference type="InterPro" id="IPR004839">
    <property type="entry name" value="Aminotransferase_I/II_large"/>
</dbReference>
<evidence type="ECO:0000256" key="1">
    <source>
        <dbReference type="ARBA" id="ARBA00001933"/>
    </source>
</evidence>
<comment type="cofactor">
    <cofactor evidence="1 5">
        <name>pyridoxal 5'-phosphate</name>
        <dbReference type="ChEBI" id="CHEBI:597326"/>
    </cofactor>
</comment>
<dbReference type="GO" id="GO:0030170">
    <property type="term" value="F:pyridoxal phosphate binding"/>
    <property type="evidence" value="ECO:0007669"/>
    <property type="project" value="InterPro"/>
</dbReference>
<evidence type="ECO:0000313" key="7">
    <source>
        <dbReference type="EMBL" id="OGG06431.1"/>
    </source>
</evidence>
<evidence type="ECO:0000256" key="4">
    <source>
        <dbReference type="ARBA" id="ARBA00022898"/>
    </source>
</evidence>
<keyword evidence="2" id="KW-0032">Aminotransferase</keyword>
<dbReference type="InterPro" id="IPR001917">
    <property type="entry name" value="Aminotrans_II_pyridoxalP_BS"/>
</dbReference>
<dbReference type="InterPro" id="IPR015424">
    <property type="entry name" value="PyrdxlP-dep_Trfase"/>
</dbReference>
<dbReference type="Gene3D" id="3.40.640.10">
    <property type="entry name" value="Type I PLP-dependent aspartate aminotransferase-like (Major domain)"/>
    <property type="match status" value="1"/>
</dbReference>
<comment type="similarity">
    <text evidence="5">Belongs to the class-II pyridoxal-phosphate-dependent aminotransferase family.</text>
</comment>
<evidence type="ECO:0000256" key="3">
    <source>
        <dbReference type="ARBA" id="ARBA00022679"/>
    </source>
</evidence>
<sequence length="387" mass="43527">MTGKTTRQKMLKKTIEDYFVPWIKPLKMYVSDHIELAWQKPGLHRMMSNENPVPPSRKIIKTILKYSALANRYPDQGLSVRSKIAAINGLKGPENVVLGNGSSEIFDMIFRSFVTRGDQVIQEIPCFGIYKLRCELLGGKIVSVPMIYRDNQLLYNTDALLKLVSSKTKIITIANPNNPSGNFMDNRDFVKIAGTGIPFVIDEAYIEYSGLGKSQVNLIKKFQNVIITRTLSKAYGLAGLRFGYLLADEGIAGKIAATLIPWNVGTISMWTALTALEDNRDLEKKVKYNNRQVAFIIKMLENIPGLISFPSRANFILFDAGPAGYKGADIIEFATKRGIILRGEKTQYGSDGWFRVTIGTEKENQKFVGLIRDFFSFNNSKKNRLKQ</sequence>
<dbReference type="Gene3D" id="3.90.1150.10">
    <property type="entry name" value="Aspartate Aminotransferase, domain 1"/>
    <property type="match status" value="1"/>
</dbReference>
<keyword evidence="4 5" id="KW-0663">Pyridoxal phosphate</keyword>
<dbReference type="GO" id="GO:0008483">
    <property type="term" value="F:transaminase activity"/>
    <property type="evidence" value="ECO:0007669"/>
    <property type="project" value="UniProtKB-KW"/>
</dbReference>
<evidence type="ECO:0000256" key="2">
    <source>
        <dbReference type="ARBA" id="ARBA00022576"/>
    </source>
</evidence>
<dbReference type="PANTHER" id="PTHR42885:SF2">
    <property type="entry name" value="HISTIDINOL-PHOSPHATE AMINOTRANSFERASE"/>
    <property type="match status" value="1"/>
</dbReference>
<dbReference type="InterPro" id="IPR015421">
    <property type="entry name" value="PyrdxlP-dep_Trfase_major"/>
</dbReference>
<evidence type="ECO:0000256" key="5">
    <source>
        <dbReference type="RuleBase" id="RU003693"/>
    </source>
</evidence>
<dbReference type="InterPro" id="IPR015422">
    <property type="entry name" value="PyrdxlP-dep_Trfase_small"/>
</dbReference>
<dbReference type="SUPFAM" id="SSF53383">
    <property type="entry name" value="PLP-dependent transferases"/>
    <property type="match status" value="1"/>
</dbReference>
<dbReference type="CDD" id="cd00609">
    <property type="entry name" value="AAT_like"/>
    <property type="match status" value="1"/>
</dbReference>
<evidence type="ECO:0000259" key="6">
    <source>
        <dbReference type="Pfam" id="PF00155"/>
    </source>
</evidence>
<organism evidence="7 8">
    <name type="scientific">Candidatus Gottesmanbacteria bacterium RIFCSPHIGHO2_01_FULL_40_15</name>
    <dbReference type="NCBI Taxonomy" id="1798376"/>
    <lineage>
        <taxon>Bacteria</taxon>
        <taxon>Candidatus Gottesmaniibacteriota</taxon>
    </lineage>
</organism>
<protein>
    <recommendedName>
        <fullName evidence="6">Aminotransferase class I/classII large domain-containing protein</fullName>
    </recommendedName>
</protein>
<comment type="caution">
    <text evidence="7">The sequence shown here is derived from an EMBL/GenBank/DDBJ whole genome shotgun (WGS) entry which is preliminary data.</text>
</comment>
<feature type="domain" description="Aminotransferase class I/classII large" evidence="6">
    <location>
        <begin position="48"/>
        <end position="369"/>
    </location>
</feature>
<dbReference type="PANTHER" id="PTHR42885">
    <property type="entry name" value="HISTIDINOL-PHOSPHATE AMINOTRANSFERASE-RELATED"/>
    <property type="match status" value="1"/>
</dbReference>
<proteinExistence type="inferred from homology"/>
<reference evidence="7 8" key="1">
    <citation type="journal article" date="2016" name="Nat. Commun.">
        <title>Thousands of microbial genomes shed light on interconnected biogeochemical processes in an aquifer system.</title>
        <authorList>
            <person name="Anantharaman K."/>
            <person name="Brown C.T."/>
            <person name="Hug L.A."/>
            <person name="Sharon I."/>
            <person name="Castelle C.J."/>
            <person name="Probst A.J."/>
            <person name="Thomas B.C."/>
            <person name="Singh A."/>
            <person name="Wilkins M.J."/>
            <person name="Karaoz U."/>
            <person name="Brodie E.L."/>
            <person name="Williams K.H."/>
            <person name="Hubbard S.S."/>
            <person name="Banfield J.F."/>
        </authorList>
    </citation>
    <scope>NUCLEOTIDE SEQUENCE [LARGE SCALE GENOMIC DNA]</scope>
</reference>
<dbReference type="AlphaFoldDB" id="A0A1F5Z1X6"/>
<gene>
    <name evidence="7" type="ORF">A2777_05630</name>
</gene>
<dbReference type="Proteomes" id="UP000177354">
    <property type="component" value="Unassembled WGS sequence"/>
</dbReference>
<dbReference type="Pfam" id="PF00155">
    <property type="entry name" value="Aminotran_1_2"/>
    <property type="match status" value="1"/>
</dbReference>
<keyword evidence="3" id="KW-0808">Transferase</keyword>
<dbReference type="EMBL" id="MFJF01000015">
    <property type="protein sequence ID" value="OGG06431.1"/>
    <property type="molecule type" value="Genomic_DNA"/>
</dbReference>
<evidence type="ECO:0000313" key="8">
    <source>
        <dbReference type="Proteomes" id="UP000177354"/>
    </source>
</evidence>
<dbReference type="PROSITE" id="PS00599">
    <property type="entry name" value="AA_TRANSFER_CLASS_2"/>
    <property type="match status" value="1"/>
</dbReference>
<accession>A0A1F5Z1X6</accession>
<name>A0A1F5Z1X6_9BACT</name>